<keyword evidence="2" id="KW-1185">Reference proteome</keyword>
<accession>E3N9X5</accession>
<dbReference type="eggNOG" id="ENOG502TIQV">
    <property type="taxonomic scope" value="Eukaryota"/>
</dbReference>
<dbReference type="HOGENOM" id="CLU_091819_0_0_1"/>
<organism evidence="2">
    <name type="scientific">Caenorhabditis remanei</name>
    <name type="common">Caenorhabditis vulgaris</name>
    <dbReference type="NCBI Taxonomy" id="31234"/>
    <lineage>
        <taxon>Eukaryota</taxon>
        <taxon>Metazoa</taxon>
        <taxon>Ecdysozoa</taxon>
        <taxon>Nematoda</taxon>
        <taxon>Chromadorea</taxon>
        <taxon>Rhabditida</taxon>
        <taxon>Rhabditina</taxon>
        <taxon>Rhabditomorpha</taxon>
        <taxon>Rhabditoidea</taxon>
        <taxon>Rhabditidae</taxon>
        <taxon>Peloderinae</taxon>
        <taxon>Caenorhabditis</taxon>
    </lineage>
</organism>
<evidence type="ECO:0000313" key="2">
    <source>
        <dbReference type="Proteomes" id="UP000008281"/>
    </source>
</evidence>
<dbReference type="AlphaFoldDB" id="E3N9X5"/>
<dbReference type="EMBL" id="DS268569">
    <property type="protein sequence ID" value="EFO90836.1"/>
    <property type="molecule type" value="Genomic_DNA"/>
</dbReference>
<proteinExistence type="predicted"/>
<evidence type="ECO:0000313" key="1">
    <source>
        <dbReference type="EMBL" id="EFO90836.1"/>
    </source>
</evidence>
<dbReference type="FunCoup" id="E3N9X5">
    <property type="interactions" value="1851"/>
</dbReference>
<dbReference type="Proteomes" id="UP000008281">
    <property type="component" value="Unassembled WGS sequence"/>
</dbReference>
<reference evidence="1" key="1">
    <citation type="submission" date="2007-07" db="EMBL/GenBank/DDBJ databases">
        <title>PCAP assembly of the Caenorhabditis remanei genome.</title>
        <authorList>
            <consortium name="The Caenorhabditis remanei Sequencing Consortium"/>
            <person name="Wilson R.K."/>
        </authorList>
    </citation>
    <scope>NUCLEOTIDE SEQUENCE [LARGE SCALE GENOMIC DNA]</scope>
    <source>
        <strain evidence="1">PB4641</strain>
    </source>
</reference>
<sequence>MTWRAKKEKTLKSLRYSHSYRLFDIEKKRKSRADQKKNFEMLNQILWPLLLIICIQSLNGAEMTMRITMSGRNDDCAKYTTKGSDYLQITHARIFQSGEETNRTVRDGEIQILGNILCEEKDKKQRRKPNEYEFTCHGTPAAKFAGIRVMFSVTTPQQMLSGPIDYRYQDGLMHLVENGYLDLKNLKGQAFVHDRHIQIKRVNITGLYDKPTYYTTGDCHDGFPSKLIADHGLYIMQGSRNNNKTGSLTRMYFEPDGVGEYIPAK</sequence>
<dbReference type="OrthoDB" id="5871350at2759"/>
<dbReference type="OMA" id="QITHARI"/>
<dbReference type="InParanoid" id="E3N9X5"/>
<name>E3N9X5_CAERE</name>
<protein>
    <submittedName>
        <fullName evidence="1">Uncharacterized protein</fullName>
    </submittedName>
</protein>
<gene>
    <name evidence="1" type="ORF">CRE_09756</name>
</gene>